<organism evidence="1 2">
    <name type="scientific">Digitaria exilis</name>
    <dbReference type="NCBI Taxonomy" id="1010633"/>
    <lineage>
        <taxon>Eukaryota</taxon>
        <taxon>Viridiplantae</taxon>
        <taxon>Streptophyta</taxon>
        <taxon>Embryophyta</taxon>
        <taxon>Tracheophyta</taxon>
        <taxon>Spermatophyta</taxon>
        <taxon>Magnoliopsida</taxon>
        <taxon>Liliopsida</taxon>
        <taxon>Poales</taxon>
        <taxon>Poaceae</taxon>
        <taxon>PACMAD clade</taxon>
        <taxon>Panicoideae</taxon>
        <taxon>Panicodae</taxon>
        <taxon>Paniceae</taxon>
        <taxon>Anthephorinae</taxon>
        <taxon>Digitaria</taxon>
    </lineage>
</organism>
<dbReference type="InterPro" id="IPR042885">
    <property type="entry name" value="HIPP47/16"/>
</dbReference>
<dbReference type="EMBL" id="JACEFO010002629">
    <property type="protein sequence ID" value="KAF8653008.1"/>
    <property type="molecule type" value="Genomic_DNA"/>
</dbReference>
<dbReference type="PANTHER" id="PTHR46932">
    <property type="entry name" value="HEAVY METAL-ASSOCIATED ISOPRENYLATED PLANT PROTEIN 47"/>
    <property type="match status" value="1"/>
</dbReference>
<gene>
    <name evidence="1" type="ORF">HU200_062443</name>
</gene>
<dbReference type="Gene3D" id="3.30.70.100">
    <property type="match status" value="1"/>
</dbReference>
<proteinExistence type="predicted"/>
<protein>
    <recommendedName>
        <fullName evidence="3">HMA domain-containing protein</fullName>
    </recommendedName>
</protein>
<evidence type="ECO:0008006" key="3">
    <source>
        <dbReference type="Google" id="ProtNLM"/>
    </source>
</evidence>
<dbReference type="Proteomes" id="UP000636709">
    <property type="component" value="Unassembled WGS sequence"/>
</dbReference>
<comment type="caution">
    <text evidence="1">The sequence shown here is derived from an EMBL/GenBank/DDBJ whole genome shotgun (WGS) entry which is preliminary data.</text>
</comment>
<keyword evidence="2" id="KW-1185">Reference proteome</keyword>
<sequence>MISLASDLPSQIPSIVIKVQMSCDKCRSKAMALAAMCGVDSVAIAGADRDQVVVVGDGVDSIELTSALRKKVGPAHIVEVAEPKKDDSKKPTPAAPVPDYAWCYAPPKQPVRFGYDPYGYGYGYQERQESSCSIM</sequence>
<dbReference type="PANTHER" id="PTHR46932:SF12">
    <property type="entry name" value="HEAVY METAL-ASSOCIATED ISOPRENYLATED PLANT PROTEIN 47"/>
    <property type="match status" value="1"/>
</dbReference>
<dbReference type="OrthoDB" id="692882at2759"/>
<dbReference type="AlphaFoldDB" id="A0A835DVS1"/>
<accession>A0A835DVS1</accession>
<evidence type="ECO:0000313" key="1">
    <source>
        <dbReference type="EMBL" id="KAF8653008.1"/>
    </source>
</evidence>
<evidence type="ECO:0000313" key="2">
    <source>
        <dbReference type="Proteomes" id="UP000636709"/>
    </source>
</evidence>
<name>A0A835DVS1_9POAL</name>
<reference evidence="1" key="1">
    <citation type="submission" date="2020-07" db="EMBL/GenBank/DDBJ databases">
        <title>Genome sequence and genetic diversity analysis of an under-domesticated orphan crop, white fonio (Digitaria exilis).</title>
        <authorList>
            <person name="Bennetzen J.L."/>
            <person name="Chen S."/>
            <person name="Ma X."/>
            <person name="Wang X."/>
            <person name="Yssel A.E.J."/>
            <person name="Chaluvadi S.R."/>
            <person name="Johnson M."/>
            <person name="Gangashetty P."/>
            <person name="Hamidou F."/>
            <person name="Sanogo M.D."/>
            <person name="Zwaenepoel A."/>
            <person name="Wallace J."/>
            <person name="Van De Peer Y."/>
            <person name="Van Deynze A."/>
        </authorList>
    </citation>
    <scope>NUCLEOTIDE SEQUENCE</scope>
    <source>
        <tissue evidence="1">Leaves</tissue>
    </source>
</reference>